<dbReference type="AlphaFoldDB" id="A0AAD8EIA7"/>
<organism evidence="1 2">
    <name type="scientific">Diploptera punctata</name>
    <name type="common">Pacific beetle cockroach</name>
    <dbReference type="NCBI Taxonomy" id="6984"/>
    <lineage>
        <taxon>Eukaryota</taxon>
        <taxon>Metazoa</taxon>
        <taxon>Ecdysozoa</taxon>
        <taxon>Arthropoda</taxon>
        <taxon>Hexapoda</taxon>
        <taxon>Insecta</taxon>
        <taxon>Pterygota</taxon>
        <taxon>Neoptera</taxon>
        <taxon>Polyneoptera</taxon>
        <taxon>Dictyoptera</taxon>
        <taxon>Blattodea</taxon>
        <taxon>Blaberoidea</taxon>
        <taxon>Blaberidae</taxon>
        <taxon>Diplopterinae</taxon>
        <taxon>Diploptera</taxon>
    </lineage>
</organism>
<keyword evidence="2" id="KW-1185">Reference proteome</keyword>
<accession>A0AAD8EIA7</accession>
<name>A0AAD8EIA7_DIPPU</name>
<gene>
    <name evidence="1" type="ORF">L9F63_002141</name>
</gene>
<sequence length="53" mass="6134">VNSHQTVLDLELNLGVSEVLLYKCQYTDMYRVSLEVKDDTLGLKIQSALRHRK</sequence>
<reference evidence="1" key="2">
    <citation type="submission" date="2023-05" db="EMBL/GenBank/DDBJ databases">
        <authorList>
            <person name="Fouks B."/>
        </authorList>
    </citation>
    <scope>NUCLEOTIDE SEQUENCE</scope>
    <source>
        <strain evidence="1">Stay&amp;Tobe</strain>
        <tissue evidence="1">Testes</tissue>
    </source>
</reference>
<proteinExistence type="predicted"/>
<reference evidence="1" key="1">
    <citation type="journal article" date="2023" name="IScience">
        <title>Live-bearing cockroach genome reveals convergent evolutionary mechanisms linked to viviparity in insects and beyond.</title>
        <authorList>
            <person name="Fouks B."/>
            <person name="Harrison M.C."/>
            <person name="Mikhailova A.A."/>
            <person name="Marchal E."/>
            <person name="English S."/>
            <person name="Carruthers M."/>
            <person name="Jennings E.C."/>
            <person name="Chiamaka E.L."/>
            <person name="Frigard R.A."/>
            <person name="Pippel M."/>
            <person name="Attardo G.M."/>
            <person name="Benoit J.B."/>
            <person name="Bornberg-Bauer E."/>
            <person name="Tobe S.S."/>
        </authorList>
    </citation>
    <scope>NUCLEOTIDE SEQUENCE</scope>
    <source>
        <strain evidence="1">Stay&amp;Tobe</strain>
    </source>
</reference>
<protein>
    <submittedName>
        <fullName evidence="1">Uncharacterized protein</fullName>
    </submittedName>
</protein>
<evidence type="ECO:0000313" key="2">
    <source>
        <dbReference type="Proteomes" id="UP001233999"/>
    </source>
</evidence>
<dbReference type="EMBL" id="JASPKZ010003874">
    <property type="protein sequence ID" value="KAJ9591328.1"/>
    <property type="molecule type" value="Genomic_DNA"/>
</dbReference>
<dbReference type="Proteomes" id="UP001233999">
    <property type="component" value="Unassembled WGS sequence"/>
</dbReference>
<feature type="non-terminal residue" evidence="1">
    <location>
        <position position="53"/>
    </location>
</feature>
<evidence type="ECO:0000313" key="1">
    <source>
        <dbReference type="EMBL" id="KAJ9591328.1"/>
    </source>
</evidence>
<feature type="non-terminal residue" evidence="1">
    <location>
        <position position="1"/>
    </location>
</feature>
<comment type="caution">
    <text evidence="1">The sequence shown here is derived from an EMBL/GenBank/DDBJ whole genome shotgun (WGS) entry which is preliminary data.</text>
</comment>